<evidence type="ECO:0000313" key="1">
    <source>
        <dbReference type="EMBL" id="GAA4391838.1"/>
    </source>
</evidence>
<dbReference type="EMBL" id="BAABHA010000015">
    <property type="protein sequence ID" value="GAA4391838.1"/>
    <property type="molecule type" value="Genomic_DNA"/>
</dbReference>
<dbReference type="Proteomes" id="UP001500454">
    <property type="component" value="Unassembled WGS sequence"/>
</dbReference>
<name>A0ABP8JJN2_9BACT</name>
<evidence type="ECO:0000313" key="2">
    <source>
        <dbReference type="Proteomes" id="UP001500454"/>
    </source>
</evidence>
<organism evidence="1 2">
    <name type="scientific">Hymenobacter koreensis</name>
    <dbReference type="NCBI Taxonomy" id="1084523"/>
    <lineage>
        <taxon>Bacteria</taxon>
        <taxon>Pseudomonadati</taxon>
        <taxon>Bacteroidota</taxon>
        <taxon>Cytophagia</taxon>
        <taxon>Cytophagales</taxon>
        <taxon>Hymenobacteraceae</taxon>
        <taxon>Hymenobacter</taxon>
    </lineage>
</organism>
<comment type="caution">
    <text evidence="1">The sequence shown here is derived from an EMBL/GenBank/DDBJ whole genome shotgun (WGS) entry which is preliminary data.</text>
</comment>
<accession>A0ABP8JJN2</accession>
<protein>
    <submittedName>
        <fullName evidence="1">Uncharacterized protein</fullName>
    </submittedName>
</protein>
<gene>
    <name evidence="1" type="ORF">GCM10023186_41590</name>
</gene>
<dbReference type="RefSeq" id="WP_345227367.1">
    <property type="nucleotide sequence ID" value="NZ_BAABHA010000015.1"/>
</dbReference>
<reference evidence="2" key="1">
    <citation type="journal article" date="2019" name="Int. J. Syst. Evol. Microbiol.">
        <title>The Global Catalogue of Microorganisms (GCM) 10K type strain sequencing project: providing services to taxonomists for standard genome sequencing and annotation.</title>
        <authorList>
            <consortium name="The Broad Institute Genomics Platform"/>
            <consortium name="The Broad Institute Genome Sequencing Center for Infectious Disease"/>
            <person name="Wu L."/>
            <person name="Ma J."/>
        </authorList>
    </citation>
    <scope>NUCLEOTIDE SEQUENCE [LARGE SCALE GENOMIC DNA]</scope>
    <source>
        <strain evidence="2">JCM 17924</strain>
    </source>
</reference>
<sequence length="70" mass="7163">MNAAVAPAVQVLQTSECGVCPFFFHPSGQLAGACACACMTPVPNNGDPYPDWCPLLRGDVCVRLAPAAAA</sequence>
<keyword evidence="2" id="KW-1185">Reference proteome</keyword>
<proteinExistence type="predicted"/>